<evidence type="ECO:0000256" key="4">
    <source>
        <dbReference type="ARBA" id="ARBA00023163"/>
    </source>
</evidence>
<dbReference type="PROSITE" id="PS50931">
    <property type="entry name" value="HTH_LYSR"/>
    <property type="match status" value="1"/>
</dbReference>
<dbReference type="AlphaFoldDB" id="A0A7X4LLU8"/>
<accession>A0A7X4LLU8</accession>
<dbReference type="Pfam" id="PF03466">
    <property type="entry name" value="LysR_substrate"/>
    <property type="match status" value="1"/>
</dbReference>
<dbReference type="Pfam" id="PF00126">
    <property type="entry name" value="HTH_1"/>
    <property type="match status" value="1"/>
</dbReference>
<evidence type="ECO:0000313" key="7">
    <source>
        <dbReference type="Proteomes" id="UP000462621"/>
    </source>
</evidence>
<dbReference type="PANTHER" id="PTHR30118:SF15">
    <property type="entry name" value="TRANSCRIPTIONAL REGULATORY PROTEIN"/>
    <property type="match status" value="1"/>
</dbReference>
<dbReference type="GO" id="GO:0003677">
    <property type="term" value="F:DNA binding"/>
    <property type="evidence" value="ECO:0007669"/>
    <property type="project" value="UniProtKB-KW"/>
</dbReference>
<keyword evidence="3" id="KW-0238">DNA-binding</keyword>
<evidence type="ECO:0000256" key="3">
    <source>
        <dbReference type="ARBA" id="ARBA00023125"/>
    </source>
</evidence>
<organism evidence="6 7">
    <name type="scientific">Vibrio eleionomae</name>
    <dbReference type="NCBI Taxonomy" id="2653505"/>
    <lineage>
        <taxon>Bacteria</taxon>
        <taxon>Pseudomonadati</taxon>
        <taxon>Pseudomonadota</taxon>
        <taxon>Gammaproteobacteria</taxon>
        <taxon>Vibrionales</taxon>
        <taxon>Vibrionaceae</taxon>
        <taxon>Vibrio</taxon>
    </lineage>
</organism>
<proteinExistence type="inferred from homology"/>
<evidence type="ECO:0000259" key="5">
    <source>
        <dbReference type="PROSITE" id="PS50931"/>
    </source>
</evidence>
<evidence type="ECO:0000256" key="2">
    <source>
        <dbReference type="ARBA" id="ARBA00023015"/>
    </source>
</evidence>
<name>A0A7X4LLU8_9VIBR</name>
<sequence>MINFATTDLNLLKTLDVLLTEHNVTRAAQRLHLSQPSVSVHLAKLRELFNDPLLIPSSRGMKPTLLAEELRQPLRNALQSLEMTLNNNQVFNPVLENKTWKIAAADYAEFIVIKPVMKNLIGQSSHSKLAIKHMIPDKLVRQLERGEIDIAFHVRDDSLGELKSRILLTEHYVLTARKTHPSLRPKIDLKQFSGLKHAIVSPNGGGFSGETDTLLKALGIERNVVLSVPNFYFLIDSIKQSDLVAMLPSRLVTNDPELQIIELPFTPPSFELVMLWHPRSHSDPAHQWLRDQVLNTALIH</sequence>
<comment type="similarity">
    <text evidence="1">Belongs to the LysR transcriptional regulatory family.</text>
</comment>
<dbReference type="Gene3D" id="3.40.190.10">
    <property type="entry name" value="Periplasmic binding protein-like II"/>
    <property type="match status" value="2"/>
</dbReference>
<evidence type="ECO:0000256" key="1">
    <source>
        <dbReference type="ARBA" id="ARBA00009437"/>
    </source>
</evidence>
<dbReference type="SUPFAM" id="SSF53850">
    <property type="entry name" value="Periplasmic binding protein-like II"/>
    <property type="match status" value="1"/>
</dbReference>
<dbReference type="EMBL" id="WEKT01000026">
    <property type="protein sequence ID" value="MZI94279.1"/>
    <property type="molecule type" value="Genomic_DNA"/>
</dbReference>
<keyword evidence="4" id="KW-0804">Transcription</keyword>
<dbReference type="SUPFAM" id="SSF46785">
    <property type="entry name" value="Winged helix' DNA-binding domain"/>
    <property type="match status" value="1"/>
</dbReference>
<dbReference type="InterPro" id="IPR005119">
    <property type="entry name" value="LysR_subst-bd"/>
</dbReference>
<reference evidence="6 7" key="1">
    <citation type="submission" date="2019-10" db="EMBL/GenBank/DDBJ databases">
        <title>Vibrio sp. nov. isolated from a shrimp pond.</title>
        <authorList>
            <person name="Gomez-Gil B."/>
            <person name="Enciso-Ibarra J."/>
            <person name="Enciso-Ibarra K."/>
            <person name="Bolan-Mejia C."/>
        </authorList>
    </citation>
    <scope>NUCLEOTIDE SEQUENCE [LARGE SCALE GENOMIC DNA]</scope>
    <source>
        <strain evidence="6 7">CAIM 722</strain>
    </source>
</reference>
<dbReference type="RefSeq" id="WP_161156540.1">
    <property type="nucleotide sequence ID" value="NZ_WEKT01000026.1"/>
</dbReference>
<dbReference type="Gene3D" id="1.10.10.10">
    <property type="entry name" value="Winged helix-like DNA-binding domain superfamily/Winged helix DNA-binding domain"/>
    <property type="match status" value="1"/>
</dbReference>
<protein>
    <submittedName>
        <fullName evidence="6">LysR family transcriptional regulator</fullName>
    </submittedName>
</protein>
<dbReference type="InterPro" id="IPR050389">
    <property type="entry name" value="LysR-type_TF"/>
</dbReference>
<comment type="caution">
    <text evidence="6">The sequence shown here is derived from an EMBL/GenBank/DDBJ whole genome shotgun (WGS) entry which is preliminary data.</text>
</comment>
<keyword evidence="7" id="KW-1185">Reference proteome</keyword>
<keyword evidence="2" id="KW-0805">Transcription regulation</keyword>
<dbReference type="InterPro" id="IPR000847">
    <property type="entry name" value="LysR_HTH_N"/>
</dbReference>
<dbReference type="InterPro" id="IPR036390">
    <property type="entry name" value="WH_DNA-bd_sf"/>
</dbReference>
<feature type="domain" description="HTH lysR-type" evidence="5">
    <location>
        <begin position="7"/>
        <end position="64"/>
    </location>
</feature>
<dbReference type="InterPro" id="IPR036388">
    <property type="entry name" value="WH-like_DNA-bd_sf"/>
</dbReference>
<dbReference type="GO" id="GO:0003700">
    <property type="term" value="F:DNA-binding transcription factor activity"/>
    <property type="evidence" value="ECO:0007669"/>
    <property type="project" value="InterPro"/>
</dbReference>
<gene>
    <name evidence="6" type="ORF">F9817_13865</name>
</gene>
<evidence type="ECO:0000313" key="6">
    <source>
        <dbReference type="EMBL" id="MZI94279.1"/>
    </source>
</evidence>
<dbReference type="Proteomes" id="UP000462621">
    <property type="component" value="Unassembled WGS sequence"/>
</dbReference>
<dbReference type="PANTHER" id="PTHR30118">
    <property type="entry name" value="HTH-TYPE TRANSCRIPTIONAL REGULATOR LEUO-RELATED"/>
    <property type="match status" value="1"/>
</dbReference>